<keyword evidence="1" id="KW-0812">Transmembrane</keyword>
<protein>
    <submittedName>
        <fullName evidence="2">3-deoxy-D-arabino-heptulosonate 7-phosphate synthase</fullName>
    </submittedName>
</protein>
<dbReference type="AlphaFoldDB" id="M9LQ19"/>
<dbReference type="RefSeq" id="WP_006286215.1">
    <property type="nucleotide sequence ID" value="NZ_BALG01000133.1"/>
</dbReference>
<keyword evidence="3" id="KW-1185">Reference proteome</keyword>
<organism evidence="2 3">
    <name type="scientific">Paenibacillus popilliae ATCC 14706</name>
    <dbReference type="NCBI Taxonomy" id="1212764"/>
    <lineage>
        <taxon>Bacteria</taxon>
        <taxon>Bacillati</taxon>
        <taxon>Bacillota</taxon>
        <taxon>Bacilli</taxon>
        <taxon>Bacillales</taxon>
        <taxon>Paenibacillaceae</taxon>
        <taxon>Paenibacillus</taxon>
    </lineage>
</organism>
<evidence type="ECO:0000256" key="1">
    <source>
        <dbReference type="SAM" id="Phobius"/>
    </source>
</evidence>
<accession>M9LQ19</accession>
<keyword evidence="1" id="KW-1133">Transmembrane helix</keyword>
<evidence type="ECO:0000313" key="3">
    <source>
        <dbReference type="Proteomes" id="UP000029453"/>
    </source>
</evidence>
<name>M9LQ19_PAEPP</name>
<keyword evidence="1" id="KW-0472">Membrane</keyword>
<proteinExistence type="predicted"/>
<dbReference type="EMBL" id="BALG01000133">
    <property type="protein sequence ID" value="GAC42726.1"/>
    <property type="molecule type" value="Genomic_DNA"/>
</dbReference>
<sequence length="73" mass="7778">MVRLQCGQHAGRTGRHYRLLRGGFGTIAVHGATSGTNLDGLYVNNVVLFAVFTIPTLLVAVFDYTLLLGAVSS</sequence>
<evidence type="ECO:0000313" key="2">
    <source>
        <dbReference type="EMBL" id="GAC42726.1"/>
    </source>
</evidence>
<gene>
    <name evidence="2" type="ORF">PPOP_2086</name>
</gene>
<comment type="caution">
    <text evidence="2">The sequence shown here is derived from an EMBL/GenBank/DDBJ whole genome shotgun (WGS) entry which is preliminary data.</text>
</comment>
<reference evidence="2 3" key="1">
    <citation type="submission" date="2012-10" db="EMBL/GenBank/DDBJ databases">
        <title>Draft Genome Sequence of Paenibacillus popilliae ATCC 14706T.</title>
        <authorList>
            <person name="Iiyama K."/>
            <person name="Mori K."/>
            <person name="Mon H."/>
            <person name="Chieda Y."/>
            <person name="Lee J.M."/>
            <person name="Kusakabe T."/>
            <person name="Tashiro K."/>
            <person name="Asano S."/>
            <person name="Yasunaga-Aoki C."/>
            <person name="Shimizu S."/>
        </authorList>
    </citation>
    <scope>NUCLEOTIDE SEQUENCE [LARGE SCALE GENOMIC DNA]</scope>
    <source>
        <strain evidence="2 3">ATCC 14706</strain>
    </source>
</reference>
<dbReference type="Proteomes" id="UP000029453">
    <property type="component" value="Unassembled WGS sequence"/>
</dbReference>
<feature type="transmembrane region" description="Helical" evidence="1">
    <location>
        <begin position="46"/>
        <end position="71"/>
    </location>
</feature>